<dbReference type="PROSITE" id="PS50006">
    <property type="entry name" value="FHA_DOMAIN"/>
    <property type="match status" value="1"/>
</dbReference>
<accession>A0A563VXM4</accession>
<dbReference type="InterPro" id="IPR008984">
    <property type="entry name" value="SMAD_FHA_dom_sf"/>
</dbReference>
<feature type="domain" description="FHA" evidence="1">
    <location>
        <begin position="33"/>
        <end position="94"/>
    </location>
</feature>
<protein>
    <recommendedName>
        <fullName evidence="1">FHA domain-containing protein</fullName>
    </recommendedName>
</protein>
<dbReference type="InterPro" id="IPR000253">
    <property type="entry name" value="FHA_dom"/>
</dbReference>
<dbReference type="Pfam" id="PF00498">
    <property type="entry name" value="FHA"/>
    <property type="match status" value="1"/>
</dbReference>
<dbReference type="Gene3D" id="2.60.200.20">
    <property type="match status" value="1"/>
</dbReference>
<sequence>MRQERINTSTGRPILIVESFESRKTITLNVNIFSIGRNPKCSLVINHKLVSRHHATIAWLRDKDHHNKYAYWIIDGKGQRQRSKNGILVNGVKTSLHHLHSGDIISLGNHTKITYSHIADTTENLQIFDTVYYL</sequence>
<dbReference type="AlphaFoldDB" id="A0A563VXM4"/>
<evidence type="ECO:0000313" key="2">
    <source>
        <dbReference type="EMBL" id="VEP16023.1"/>
    </source>
</evidence>
<gene>
    <name evidence="2" type="ORF">H1P_3990003</name>
</gene>
<name>A0A563VXM4_9CYAN</name>
<evidence type="ECO:0000313" key="3">
    <source>
        <dbReference type="Proteomes" id="UP000320055"/>
    </source>
</evidence>
<keyword evidence="3" id="KW-1185">Reference proteome</keyword>
<dbReference type="SUPFAM" id="SSF49879">
    <property type="entry name" value="SMAD/FHA domain"/>
    <property type="match status" value="1"/>
</dbReference>
<dbReference type="EMBL" id="CAACVJ010000333">
    <property type="protein sequence ID" value="VEP16023.1"/>
    <property type="molecule type" value="Genomic_DNA"/>
</dbReference>
<dbReference type="Proteomes" id="UP000320055">
    <property type="component" value="Unassembled WGS sequence"/>
</dbReference>
<evidence type="ECO:0000259" key="1">
    <source>
        <dbReference type="PROSITE" id="PS50006"/>
    </source>
</evidence>
<reference evidence="2 3" key="1">
    <citation type="submission" date="2019-01" db="EMBL/GenBank/DDBJ databases">
        <authorList>
            <person name="Brito A."/>
        </authorList>
    </citation>
    <scope>NUCLEOTIDE SEQUENCE [LARGE SCALE GENOMIC DNA]</scope>
    <source>
        <strain evidence="2">1</strain>
    </source>
</reference>
<organism evidence="2 3">
    <name type="scientific">Hyella patelloides LEGE 07179</name>
    <dbReference type="NCBI Taxonomy" id="945734"/>
    <lineage>
        <taxon>Bacteria</taxon>
        <taxon>Bacillati</taxon>
        <taxon>Cyanobacteriota</taxon>
        <taxon>Cyanophyceae</taxon>
        <taxon>Pleurocapsales</taxon>
        <taxon>Hyellaceae</taxon>
        <taxon>Hyella</taxon>
    </lineage>
</organism>
<dbReference type="SMART" id="SM00240">
    <property type="entry name" value="FHA"/>
    <property type="match status" value="1"/>
</dbReference>
<dbReference type="OrthoDB" id="9816434at2"/>
<dbReference type="RefSeq" id="WP_144874879.1">
    <property type="nucleotide sequence ID" value="NZ_LR214135.1"/>
</dbReference>
<proteinExistence type="predicted"/>